<evidence type="ECO:0000256" key="1">
    <source>
        <dbReference type="SAM" id="Coils"/>
    </source>
</evidence>
<dbReference type="EMBL" id="CP042912">
    <property type="protein sequence ID" value="QEG22776.1"/>
    <property type="molecule type" value="Genomic_DNA"/>
</dbReference>
<proteinExistence type="predicted"/>
<feature type="coiled-coil region" evidence="1">
    <location>
        <begin position="169"/>
        <end position="200"/>
    </location>
</feature>
<dbReference type="KEGG" id="mff:MFFC18_26590"/>
<gene>
    <name evidence="3" type="ORF">MFFC18_26590</name>
</gene>
<dbReference type="Proteomes" id="UP000322214">
    <property type="component" value="Chromosome"/>
</dbReference>
<dbReference type="RefSeq" id="WP_075084556.1">
    <property type="nucleotide sequence ID" value="NZ_CP042912.1"/>
</dbReference>
<protein>
    <submittedName>
        <fullName evidence="3">Uncharacterized protein</fullName>
    </submittedName>
</protein>
<keyword evidence="1" id="KW-0175">Coiled coil</keyword>
<dbReference type="AlphaFoldDB" id="A0A5B9PDX9"/>
<reference evidence="3 4" key="1">
    <citation type="submission" date="2019-08" db="EMBL/GenBank/DDBJ databases">
        <title>Deep-cultivation of Planctomycetes and their phenomic and genomic characterization uncovers novel biology.</title>
        <authorList>
            <person name="Wiegand S."/>
            <person name="Jogler M."/>
            <person name="Boedeker C."/>
            <person name="Pinto D."/>
            <person name="Vollmers J."/>
            <person name="Rivas-Marin E."/>
            <person name="Kohn T."/>
            <person name="Peeters S.H."/>
            <person name="Heuer A."/>
            <person name="Rast P."/>
            <person name="Oberbeckmann S."/>
            <person name="Bunk B."/>
            <person name="Jeske O."/>
            <person name="Meyerdierks A."/>
            <person name="Storesund J.E."/>
            <person name="Kallscheuer N."/>
            <person name="Luecker S."/>
            <person name="Lage O.M."/>
            <person name="Pohl T."/>
            <person name="Merkel B.J."/>
            <person name="Hornburger P."/>
            <person name="Mueller R.-W."/>
            <person name="Bruemmer F."/>
            <person name="Labrenz M."/>
            <person name="Spormann A.M."/>
            <person name="Op den Camp H."/>
            <person name="Overmann J."/>
            <person name="Amann R."/>
            <person name="Jetten M.S.M."/>
            <person name="Mascher T."/>
            <person name="Medema M.H."/>
            <person name="Devos D.P."/>
            <person name="Kaster A.-K."/>
            <person name="Ovreas L."/>
            <person name="Rohde M."/>
            <person name="Galperin M.Y."/>
            <person name="Jogler C."/>
        </authorList>
    </citation>
    <scope>NUCLEOTIDE SEQUENCE [LARGE SCALE GENOMIC DNA]</scope>
    <source>
        <strain evidence="3 4">FC18</strain>
    </source>
</reference>
<evidence type="ECO:0000313" key="4">
    <source>
        <dbReference type="Proteomes" id="UP000322214"/>
    </source>
</evidence>
<evidence type="ECO:0000256" key="2">
    <source>
        <dbReference type="SAM" id="SignalP"/>
    </source>
</evidence>
<keyword evidence="4" id="KW-1185">Reference proteome</keyword>
<name>A0A5B9PDX9_9BACT</name>
<organism evidence="3 4">
    <name type="scientific">Mariniblastus fucicola</name>
    <dbReference type="NCBI Taxonomy" id="980251"/>
    <lineage>
        <taxon>Bacteria</taxon>
        <taxon>Pseudomonadati</taxon>
        <taxon>Planctomycetota</taxon>
        <taxon>Planctomycetia</taxon>
        <taxon>Pirellulales</taxon>
        <taxon>Pirellulaceae</taxon>
        <taxon>Mariniblastus</taxon>
    </lineage>
</organism>
<evidence type="ECO:0000313" key="3">
    <source>
        <dbReference type="EMBL" id="QEG22776.1"/>
    </source>
</evidence>
<dbReference type="STRING" id="980251.GCA_001642875_02129"/>
<feature type="chain" id="PRO_5023021188" evidence="2">
    <location>
        <begin position="19"/>
        <end position="221"/>
    </location>
</feature>
<feature type="signal peptide" evidence="2">
    <location>
        <begin position="1"/>
        <end position="18"/>
    </location>
</feature>
<keyword evidence="2" id="KW-0732">Signal</keyword>
<sequence length="221" mass="25275" precursor="true">MKIWTFFLLALLSSVSIAQEVSRDLPTNDRTPDFKLRVFLDLLGKPDLVAELEIVESQKLEIGKVGEEYITACDKVFEDFHSQSATSEAIADASAREEMRTVANNAMHASHKKLGQEALESLDRILLPHQMKRLNQLVVQKLLLVEYRGDLFGLFAGVAKRLNISPKDNAKFKERLSELKQEYEQKIKELQNKLRKDVMDKLPEGARSEFTQLIGEIYRAR</sequence>
<accession>A0A5B9PDX9</accession>